<evidence type="ECO:0000256" key="6">
    <source>
        <dbReference type="ARBA" id="ARBA00022857"/>
    </source>
</evidence>
<keyword evidence="6" id="KW-0521">NADP</keyword>
<evidence type="ECO:0000256" key="1">
    <source>
        <dbReference type="ARBA" id="ARBA00004141"/>
    </source>
</evidence>
<evidence type="ECO:0000256" key="3">
    <source>
        <dbReference type="ARBA" id="ARBA00012413"/>
    </source>
</evidence>
<sequence length="448" mass="51029">MADNTTKQENRPGPSANEQELNPKTQHYEFLGPIGAFGFVTVLPLLVLFFATCCGPSGYPSQDLLNDWRGFLAILTSREHLLTMLDWKAMAVYLAFVAVLAVFANVLSGDVIPGTTLRNGQRLKYRLNAFASFYNIFLLLIALLVQLKLGLSPLTFVYDHWVGLVTASILFSYLVSLAVYIKSFQPGALLALGGNTGNALYDYVIGRELNPRIGEFDIKFFTELRPGLIGWIMLNVCFAVKQYLDLGRVTNAMGLVLFFHTWYVADGLWNEEACLTTMDITSDGFGFMLAFGLYTWVPMTYTLQARYLVDFPRDISYLEFGLIFALNILGYYIFRSANSQKNEFRTNPESPAVKHLKYLKTERGTKLIISSWWGISRHINYLGDWLMALSWCLPCGFGSAVPYFYAIYFAILLIHRERRDDYSCRIKYGKDWDKYCSIVKYRIIPGIY</sequence>
<organism evidence="22 23">
    <name type="scientific">Syncephalastrum racemosum</name>
    <name type="common">Filamentous fungus</name>
    <dbReference type="NCBI Taxonomy" id="13706"/>
    <lineage>
        <taxon>Eukaryota</taxon>
        <taxon>Fungi</taxon>
        <taxon>Fungi incertae sedis</taxon>
        <taxon>Mucoromycota</taxon>
        <taxon>Mucoromycotina</taxon>
        <taxon>Mucoromycetes</taxon>
        <taxon>Mucorales</taxon>
        <taxon>Syncephalastraceae</taxon>
        <taxon>Syncephalastrum</taxon>
    </lineage>
</organism>
<dbReference type="AlphaFoldDB" id="A0A1X2HB21"/>
<evidence type="ECO:0000256" key="20">
    <source>
        <dbReference type="SAM" id="MobiDB-lite"/>
    </source>
</evidence>
<evidence type="ECO:0000256" key="15">
    <source>
        <dbReference type="ARBA" id="ARBA00052254"/>
    </source>
</evidence>
<evidence type="ECO:0000256" key="21">
    <source>
        <dbReference type="SAM" id="Phobius"/>
    </source>
</evidence>
<evidence type="ECO:0000256" key="16">
    <source>
        <dbReference type="ARBA" id="ARBA00060638"/>
    </source>
</evidence>
<keyword evidence="10" id="KW-0756">Sterol biosynthesis</keyword>
<evidence type="ECO:0000256" key="2">
    <source>
        <dbReference type="ARBA" id="ARBA00005402"/>
    </source>
</evidence>
<dbReference type="Pfam" id="PF01222">
    <property type="entry name" value="ERG4_ERG24"/>
    <property type="match status" value="1"/>
</dbReference>
<evidence type="ECO:0000256" key="17">
    <source>
        <dbReference type="ARBA" id="ARBA00074394"/>
    </source>
</evidence>
<evidence type="ECO:0000256" key="14">
    <source>
        <dbReference type="ARBA" id="ARBA00023221"/>
    </source>
</evidence>
<dbReference type="OrthoDB" id="5326588at2759"/>
<evidence type="ECO:0000256" key="10">
    <source>
        <dbReference type="ARBA" id="ARBA00023011"/>
    </source>
</evidence>
<dbReference type="FunFam" id="1.20.120.1630:FF:000009">
    <property type="entry name" value="C-14 sterol reductase"/>
    <property type="match status" value="1"/>
</dbReference>
<evidence type="ECO:0000256" key="9">
    <source>
        <dbReference type="ARBA" id="ARBA00023002"/>
    </source>
</evidence>
<dbReference type="GO" id="GO:0006696">
    <property type="term" value="P:ergosterol biosynthetic process"/>
    <property type="evidence" value="ECO:0007669"/>
    <property type="project" value="TreeGrafter"/>
</dbReference>
<keyword evidence="14" id="KW-0753">Steroid metabolism</keyword>
<evidence type="ECO:0000256" key="8">
    <source>
        <dbReference type="ARBA" id="ARBA00022989"/>
    </source>
</evidence>
<dbReference type="EC" id="1.3.1.70" evidence="3"/>
<feature type="transmembrane region" description="Helical" evidence="21">
    <location>
        <begin position="388"/>
        <end position="414"/>
    </location>
</feature>
<dbReference type="FunCoup" id="A0A1X2HB21">
    <property type="interactions" value="180"/>
</dbReference>
<evidence type="ECO:0000256" key="12">
    <source>
        <dbReference type="ARBA" id="ARBA00023136"/>
    </source>
</evidence>
<evidence type="ECO:0000256" key="7">
    <source>
        <dbReference type="ARBA" id="ARBA00022955"/>
    </source>
</evidence>
<dbReference type="Proteomes" id="UP000242180">
    <property type="component" value="Unassembled WGS sequence"/>
</dbReference>
<comment type="catalytic activity">
    <reaction evidence="15">
        <text>4,4-dimethyl-5alpha-cholesta-8,24-dien-3beta-ol + NADP(+) = 4,4-dimethyl-5alpha-cholesta-8,14,24-trien-3beta-ol + NADPH + H(+)</text>
        <dbReference type="Rhea" id="RHEA:18561"/>
        <dbReference type="ChEBI" id="CHEBI:15378"/>
        <dbReference type="ChEBI" id="CHEBI:17813"/>
        <dbReference type="ChEBI" id="CHEBI:18364"/>
        <dbReference type="ChEBI" id="CHEBI:57783"/>
        <dbReference type="ChEBI" id="CHEBI:58349"/>
        <dbReference type="EC" id="1.3.1.70"/>
    </reaction>
    <physiologicalReaction direction="right-to-left" evidence="15">
        <dbReference type="Rhea" id="RHEA:18563"/>
    </physiologicalReaction>
</comment>
<feature type="transmembrane region" description="Helical" evidence="21">
    <location>
        <begin position="249"/>
        <end position="265"/>
    </location>
</feature>
<keyword evidence="23" id="KW-1185">Reference proteome</keyword>
<keyword evidence="4" id="KW-0444">Lipid biosynthesis</keyword>
<comment type="caution">
    <text evidence="22">The sequence shown here is derived from an EMBL/GenBank/DDBJ whole genome shotgun (WGS) entry which is preliminary data.</text>
</comment>
<evidence type="ECO:0000313" key="23">
    <source>
        <dbReference type="Proteomes" id="UP000242180"/>
    </source>
</evidence>
<feature type="transmembrane region" description="Helical" evidence="21">
    <location>
        <begin position="315"/>
        <end position="334"/>
    </location>
</feature>
<keyword evidence="5 21" id="KW-0812">Transmembrane</keyword>
<keyword evidence="8 21" id="KW-1133">Transmembrane helix</keyword>
<evidence type="ECO:0000256" key="11">
    <source>
        <dbReference type="ARBA" id="ARBA00023098"/>
    </source>
</evidence>
<proteinExistence type="inferred from homology"/>
<gene>
    <name evidence="22" type="ORF">BCR43DRAFT_506269</name>
</gene>
<feature type="transmembrane region" description="Helical" evidence="21">
    <location>
        <begin position="285"/>
        <end position="303"/>
    </location>
</feature>
<evidence type="ECO:0000313" key="22">
    <source>
        <dbReference type="EMBL" id="ORY95830.1"/>
    </source>
</evidence>
<name>A0A1X2HB21_SYNRA</name>
<dbReference type="GO" id="GO:0005789">
    <property type="term" value="C:endoplasmic reticulum membrane"/>
    <property type="evidence" value="ECO:0007669"/>
    <property type="project" value="TreeGrafter"/>
</dbReference>
<feature type="transmembrane region" description="Helical" evidence="21">
    <location>
        <begin position="90"/>
        <end position="108"/>
    </location>
</feature>
<dbReference type="PANTHER" id="PTHR21257">
    <property type="entry name" value="DELTA(14)-STEROL REDUCTASE"/>
    <property type="match status" value="1"/>
</dbReference>
<dbReference type="InterPro" id="IPR001171">
    <property type="entry name" value="ERG24_DHCR-like"/>
</dbReference>
<comment type="similarity">
    <text evidence="2">Belongs to the ERG4/ERG24 family.</text>
</comment>
<evidence type="ECO:0000256" key="19">
    <source>
        <dbReference type="ARBA" id="ARBA00083315"/>
    </source>
</evidence>
<dbReference type="GO" id="GO:0050613">
    <property type="term" value="F:Delta14-sterol reductase activity"/>
    <property type="evidence" value="ECO:0007669"/>
    <property type="project" value="UniProtKB-EC"/>
</dbReference>
<feature type="transmembrane region" description="Helical" evidence="21">
    <location>
        <begin position="129"/>
        <end position="149"/>
    </location>
</feature>
<comment type="pathway">
    <text evidence="16">Steroid biosynthesis; zymosterol biosynthesis; zymosterol from lanosterol: step 2/6.</text>
</comment>
<dbReference type="OMA" id="EWCELRP"/>
<keyword evidence="9" id="KW-0560">Oxidoreductase</keyword>
<keyword evidence="11" id="KW-0443">Lipid metabolism</keyword>
<reference evidence="22 23" key="1">
    <citation type="submission" date="2016-07" db="EMBL/GenBank/DDBJ databases">
        <title>Pervasive Adenine N6-methylation of Active Genes in Fungi.</title>
        <authorList>
            <consortium name="DOE Joint Genome Institute"/>
            <person name="Mondo S.J."/>
            <person name="Dannebaum R.O."/>
            <person name="Kuo R.C."/>
            <person name="Labutti K."/>
            <person name="Haridas S."/>
            <person name="Kuo A."/>
            <person name="Salamov A."/>
            <person name="Ahrendt S.R."/>
            <person name="Lipzen A."/>
            <person name="Sullivan W."/>
            <person name="Andreopoulos W.B."/>
            <person name="Clum A."/>
            <person name="Lindquist E."/>
            <person name="Daum C."/>
            <person name="Ramamoorthy G.K."/>
            <person name="Gryganskyi A."/>
            <person name="Culley D."/>
            <person name="Magnuson J.K."/>
            <person name="James T.Y."/>
            <person name="O'Malley M.A."/>
            <person name="Stajich J.E."/>
            <person name="Spatafora J.W."/>
            <person name="Visel A."/>
            <person name="Grigoriev I.V."/>
        </authorList>
    </citation>
    <scope>NUCLEOTIDE SEQUENCE [LARGE SCALE GENOMIC DNA]</scope>
    <source>
        <strain evidence="22 23">NRRL 2496</strain>
    </source>
</reference>
<evidence type="ECO:0000256" key="13">
    <source>
        <dbReference type="ARBA" id="ARBA00023166"/>
    </source>
</evidence>
<dbReference type="PANTHER" id="PTHR21257:SF52">
    <property type="entry name" value="DELTA(14)-STEROL REDUCTASE TM7SF2"/>
    <property type="match status" value="1"/>
</dbReference>
<evidence type="ECO:0000256" key="18">
    <source>
        <dbReference type="ARBA" id="ARBA00077841"/>
    </source>
</evidence>
<dbReference type="PROSITE" id="PS01018">
    <property type="entry name" value="STEROL_REDUCT_2"/>
    <property type="match status" value="1"/>
</dbReference>
<dbReference type="EMBL" id="MCGN01000006">
    <property type="protein sequence ID" value="ORY95830.1"/>
    <property type="molecule type" value="Genomic_DNA"/>
</dbReference>
<dbReference type="STRING" id="13706.A0A1X2HB21"/>
<keyword evidence="13" id="KW-1207">Sterol metabolism</keyword>
<dbReference type="Gene3D" id="1.20.120.1630">
    <property type="match status" value="1"/>
</dbReference>
<feature type="transmembrane region" description="Helical" evidence="21">
    <location>
        <begin position="30"/>
        <end position="51"/>
    </location>
</feature>
<accession>A0A1X2HB21</accession>
<dbReference type="InterPro" id="IPR018083">
    <property type="entry name" value="Sterol_reductase_CS"/>
</dbReference>
<dbReference type="InParanoid" id="A0A1X2HB21"/>
<keyword evidence="12 21" id="KW-0472">Membrane</keyword>
<feature type="region of interest" description="Disordered" evidence="20">
    <location>
        <begin position="1"/>
        <end position="22"/>
    </location>
</feature>
<evidence type="ECO:0000256" key="4">
    <source>
        <dbReference type="ARBA" id="ARBA00022516"/>
    </source>
</evidence>
<evidence type="ECO:0000256" key="5">
    <source>
        <dbReference type="ARBA" id="ARBA00022692"/>
    </source>
</evidence>
<comment type="subcellular location">
    <subcellularLocation>
        <location evidence="1">Membrane</location>
        <topology evidence="1">Multi-pass membrane protein</topology>
    </subcellularLocation>
</comment>
<protein>
    <recommendedName>
        <fullName evidence="17">Delta(14)-sterol reductase ERG24</fullName>
        <ecNumber evidence="3">1.3.1.70</ecNumber>
    </recommendedName>
    <alternativeName>
        <fullName evidence="19">C-14 sterol reductase ERG24</fullName>
    </alternativeName>
    <alternativeName>
        <fullName evidence="18">Sterol C14-reductase ERG24</fullName>
    </alternativeName>
</protein>
<feature type="compositionally biased region" description="Basic and acidic residues" evidence="20">
    <location>
        <begin position="1"/>
        <end position="10"/>
    </location>
</feature>
<feature type="transmembrane region" description="Helical" evidence="21">
    <location>
        <begin position="161"/>
        <end position="181"/>
    </location>
</feature>
<keyword evidence="7" id="KW-0752">Steroid biosynthesis</keyword>